<sequence>MSSSEKFARTAYTCPECAGKLMNHQHTFECRTCGYTPFRMP</sequence>
<evidence type="ECO:0000313" key="1">
    <source>
        <dbReference type="EMBL" id="SDD07685.1"/>
    </source>
</evidence>
<evidence type="ECO:0000313" key="4">
    <source>
        <dbReference type="Proteomes" id="UP000324021"/>
    </source>
</evidence>
<dbReference type="EMBL" id="FOIC01000012">
    <property type="protein sequence ID" value="SET76571.1"/>
    <property type="molecule type" value="Genomic_DNA"/>
</dbReference>
<evidence type="ECO:0000313" key="3">
    <source>
        <dbReference type="Proteomes" id="UP000199320"/>
    </source>
</evidence>
<keyword evidence="3" id="KW-1185">Reference proteome</keyword>
<dbReference type="Proteomes" id="UP000324021">
    <property type="component" value="Unassembled WGS sequence"/>
</dbReference>
<dbReference type="AlphaFoldDB" id="A0A1G6RUR7"/>
<dbReference type="STRING" id="392421.SAMN04488694_11228"/>
<organism evidence="1 4">
    <name type="scientific">Natrinema hispanicum</name>
    <dbReference type="NCBI Taxonomy" id="392421"/>
    <lineage>
        <taxon>Archaea</taxon>
        <taxon>Methanobacteriati</taxon>
        <taxon>Methanobacteriota</taxon>
        <taxon>Stenosarchaea group</taxon>
        <taxon>Halobacteria</taxon>
        <taxon>Halobacteriales</taxon>
        <taxon>Natrialbaceae</taxon>
        <taxon>Natrinema</taxon>
    </lineage>
</organism>
<dbReference type="EMBL" id="FMZP01000012">
    <property type="protein sequence ID" value="SDD07685.1"/>
    <property type="molecule type" value="Genomic_DNA"/>
</dbReference>
<reference evidence="2" key="1">
    <citation type="submission" date="2016-10" db="EMBL/GenBank/DDBJ databases">
        <authorList>
            <person name="de Groot N.N."/>
        </authorList>
    </citation>
    <scope>NUCLEOTIDE SEQUENCE [LARGE SCALE GENOMIC DNA]</scope>
    <source>
        <strain evidence="2">CDM_6</strain>
    </source>
</reference>
<dbReference type="Proteomes" id="UP000199320">
    <property type="component" value="Unassembled WGS sequence"/>
</dbReference>
<name>A0A1G6RUR7_9EURY</name>
<evidence type="ECO:0000313" key="2">
    <source>
        <dbReference type="EMBL" id="SET76571.1"/>
    </source>
</evidence>
<proteinExistence type="predicted"/>
<gene>
    <name evidence="2" type="ORF">SAMN04488694_11228</name>
    <name evidence="1" type="ORF">SAMN05192552_101218</name>
</gene>
<reference evidence="3 4" key="2">
    <citation type="submission" date="2016-10" db="EMBL/GenBank/DDBJ databases">
        <authorList>
            <person name="Varghese N."/>
            <person name="Submissions S."/>
        </authorList>
    </citation>
    <scope>NUCLEOTIDE SEQUENCE [LARGE SCALE GENOMIC DNA]</scope>
    <source>
        <strain evidence="1 4">CDM_1</strain>
        <strain evidence="3">CDM_6</strain>
    </source>
</reference>
<protein>
    <submittedName>
        <fullName evidence="1">Uncharacterized protein</fullName>
    </submittedName>
</protein>
<accession>A0A1G6RUR7</accession>